<protein>
    <submittedName>
        <fullName evidence="2">Uncharacterized protein</fullName>
    </submittedName>
</protein>
<accession>A0ABV7RKP3</accession>
<proteinExistence type="predicted"/>
<evidence type="ECO:0000256" key="1">
    <source>
        <dbReference type="SAM" id="MobiDB-lite"/>
    </source>
</evidence>
<name>A0ABV7RKP3_9NEIS</name>
<feature type="compositionally biased region" description="Polar residues" evidence="1">
    <location>
        <begin position="27"/>
        <end position="45"/>
    </location>
</feature>
<evidence type="ECO:0000313" key="2">
    <source>
        <dbReference type="EMBL" id="MFC3533871.1"/>
    </source>
</evidence>
<dbReference type="EMBL" id="JBHRXN010000036">
    <property type="protein sequence ID" value="MFC3533871.1"/>
    <property type="molecule type" value="Genomic_DNA"/>
</dbReference>
<dbReference type="RefSeq" id="WP_386094205.1">
    <property type="nucleotide sequence ID" value="NZ_JBHRXN010000036.1"/>
</dbReference>
<evidence type="ECO:0000313" key="3">
    <source>
        <dbReference type="Proteomes" id="UP001595741"/>
    </source>
</evidence>
<gene>
    <name evidence="2" type="ORF">ACFOLG_17025</name>
</gene>
<dbReference type="Proteomes" id="UP001595741">
    <property type="component" value="Unassembled WGS sequence"/>
</dbReference>
<sequence>MEIRSSTSAIPYPTPATSQPRPAANGDDSQPAASESPSTIVTLQQRPDAANPGATDAAGGTADGANDGTTPSPIKSFTYGALGLPEPLAPEELPVKPENTYFTAGKWVAAAATVGSIVSLLV</sequence>
<reference evidence="3" key="1">
    <citation type="journal article" date="2019" name="Int. J. Syst. Evol. Microbiol.">
        <title>The Global Catalogue of Microorganisms (GCM) 10K type strain sequencing project: providing services to taxonomists for standard genome sequencing and annotation.</title>
        <authorList>
            <consortium name="The Broad Institute Genomics Platform"/>
            <consortium name="The Broad Institute Genome Sequencing Center for Infectious Disease"/>
            <person name="Wu L."/>
            <person name="Ma J."/>
        </authorList>
    </citation>
    <scope>NUCLEOTIDE SEQUENCE [LARGE SCALE GENOMIC DNA]</scope>
    <source>
        <strain evidence="3">KCTC 42742</strain>
    </source>
</reference>
<keyword evidence="3" id="KW-1185">Reference proteome</keyword>
<organism evidence="2 3">
    <name type="scientific">Vogesella facilis</name>
    <dbReference type="NCBI Taxonomy" id="1655232"/>
    <lineage>
        <taxon>Bacteria</taxon>
        <taxon>Pseudomonadati</taxon>
        <taxon>Pseudomonadota</taxon>
        <taxon>Betaproteobacteria</taxon>
        <taxon>Neisseriales</taxon>
        <taxon>Chromobacteriaceae</taxon>
        <taxon>Vogesella</taxon>
    </lineage>
</organism>
<comment type="caution">
    <text evidence="2">The sequence shown here is derived from an EMBL/GenBank/DDBJ whole genome shotgun (WGS) entry which is preliminary data.</text>
</comment>
<feature type="compositionally biased region" description="Low complexity" evidence="1">
    <location>
        <begin position="47"/>
        <end position="71"/>
    </location>
</feature>
<feature type="compositionally biased region" description="Polar residues" evidence="1">
    <location>
        <begin position="1"/>
        <end position="20"/>
    </location>
</feature>
<feature type="region of interest" description="Disordered" evidence="1">
    <location>
        <begin position="1"/>
        <end position="81"/>
    </location>
</feature>